<dbReference type="Proteomes" id="UP000594015">
    <property type="component" value="Chromosome"/>
</dbReference>
<dbReference type="KEGG" id="barh:WN72_03910"/>
<accession>A0AAE7NNJ7</accession>
<evidence type="ECO:0000256" key="1">
    <source>
        <dbReference type="ARBA" id="ARBA00008525"/>
    </source>
</evidence>
<protein>
    <submittedName>
        <fullName evidence="2">Uncharacterized protein</fullName>
    </submittedName>
</protein>
<dbReference type="InterPro" id="IPR005363">
    <property type="entry name" value="UPF0167"/>
</dbReference>
<evidence type="ECO:0000313" key="3">
    <source>
        <dbReference type="Proteomes" id="UP000594015"/>
    </source>
</evidence>
<sequence length="143" mass="15015">MLDFTIAKSAILTGQSVSNLPSFKYHPDPVATGSVQKSDVQCICCGQARGYVYIGPVYAAEELCESLCPWCVADGSAHGKHGASFTDESGVGARQAAHLRRCGNQASSHRLAFRILLAPLSGVAGGEAGFAQPDICRQVSRST</sequence>
<organism evidence="2 3">
    <name type="scientific">Bradyrhizobium arachidis</name>
    <dbReference type="NCBI Taxonomy" id="858423"/>
    <lineage>
        <taxon>Bacteria</taxon>
        <taxon>Pseudomonadati</taxon>
        <taxon>Pseudomonadota</taxon>
        <taxon>Alphaproteobacteria</taxon>
        <taxon>Hyphomicrobiales</taxon>
        <taxon>Nitrobacteraceae</taxon>
        <taxon>Bradyrhizobium</taxon>
    </lineage>
</organism>
<dbReference type="Pfam" id="PF03691">
    <property type="entry name" value="UPF0167"/>
    <property type="match status" value="1"/>
</dbReference>
<name>A0AAE7NNJ7_9BRAD</name>
<dbReference type="EMBL" id="CP030050">
    <property type="protein sequence ID" value="QOZ65689.1"/>
    <property type="molecule type" value="Genomic_DNA"/>
</dbReference>
<evidence type="ECO:0000313" key="2">
    <source>
        <dbReference type="EMBL" id="QOZ65689.1"/>
    </source>
</evidence>
<dbReference type="AlphaFoldDB" id="A0AAE7NNJ7"/>
<comment type="similarity">
    <text evidence="1">Belongs to the UPF0167 family.</text>
</comment>
<proteinExistence type="inferred from homology"/>
<reference evidence="2 3" key="1">
    <citation type="submission" date="2018-06" db="EMBL/GenBank/DDBJ databases">
        <title>Comparative genomics of Bradyrhizobium nodulating Arachidis hypogaea.</title>
        <authorList>
            <person name="Li Y."/>
        </authorList>
    </citation>
    <scope>NUCLEOTIDE SEQUENCE [LARGE SCALE GENOMIC DNA]</scope>
    <source>
        <strain evidence="2 3">CCBAU 051107</strain>
    </source>
</reference>
<gene>
    <name evidence="2" type="ORF">WN72_03910</name>
</gene>